<evidence type="ECO:0000256" key="1">
    <source>
        <dbReference type="ARBA" id="ARBA00009235"/>
    </source>
</evidence>
<dbReference type="EMBL" id="JAAAMU010000020">
    <property type="protein sequence ID" value="NBC72577.1"/>
    <property type="molecule type" value="Genomic_DNA"/>
</dbReference>
<dbReference type="Proteomes" id="UP000558113">
    <property type="component" value="Unassembled WGS sequence"/>
</dbReference>
<dbReference type="PROSITE" id="PS51464">
    <property type="entry name" value="SIS"/>
    <property type="match status" value="1"/>
</dbReference>
<dbReference type="Gene3D" id="3.40.50.10490">
    <property type="entry name" value="Glucose-6-phosphate isomerase like protein, domain 1"/>
    <property type="match status" value="1"/>
</dbReference>
<comment type="caution">
    <text evidence="3">The sequence shown here is derived from an EMBL/GenBank/DDBJ whole genome shotgun (WGS) entry which is preliminary data.</text>
</comment>
<dbReference type="InterPro" id="IPR017552">
    <property type="entry name" value="PHI/rmpB"/>
</dbReference>
<dbReference type="Pfam" id="PF01380">
    <property type="entry name" value="SIS"/>
    <property type="match status" value="1"/>
</dbReference>
<dbReference type="InterPro" id="IPR046348">
    <property type="entry name" value="SIS_dom_sf"/>
</dbReference>
<dbReference type="NCBIfam" id="TIGR03127">
    <property type="entry name" value="RuMP_HxlB"/>
    <property type="match status" value="1"/>
</dbReference>
<dbReference type="PANTHER" id="PTHR43443">
    <property type="entry name" value="3-HEXULOSE-6-PHOSPHATE ISOMERASE"/>
    <property type="match status" value="1"/>
</dbReference>
<evidence type="ECO:0000313" key="3">
    <source>
        <dbReference type="EMBL" id="NBC72577.1"/>
    </source>
</evidence>
<reference evidence="3 4" key="1">
    <citation type="submission" date="2020-01" db="EMBL/GenBank/DDBJ databases">
        <title>Paenibacillus soybeanensis sp. nov. isolated from the nodules of soybean (Glycine max(L.) Merr).</title>
        <authorList>
            <person name="Wang H."/>
        </authorList>
    </citation>
    <scope>NUCLEOTIDE SEQUENCE [LARGE SCALE GENOMIC DNA]</scope>
    <source>
        <strain evidence="3 4">DSM 23054</strain>
    </source>
</reference>
<dbReference type="RefSeq" id="WP_161703709.1">
    <property type="nucleotide sequence ID" value="NZ_JAAAMU010000020.1"/>
</dbReference>
<evidence type="ECO:0000313" key="4">
    <source>
        <dbReference type="Proteomes" id="UP000558113"/>
    </source>
</evidence>
<dbReference type="GO" id="GO:0097367">
    <property type="term" value="F:carbohydrate derivative binding"/>
    <property type="evidence" value="ECO:0007669"/>
    <property type="project" value="InterPro"/>
</dbReference>
<proteinExistence type="inferred from homology"/>
<dbReference type="PANTHER" id="PTHR43443:SF1">
    <property type="entry name" value="3-HEXULOSE-6-PHOSPHATE ISOMERASE"/>
    <property type="match status" value="1"/>
</dbReference>
<accession>A0A7X4YU28</accession>
<evidence type="ECO:0000259" key="2">
    <source>
        <dbReference type="PROSITE" id="PS51464"/>
    </source>
</evidence>
<feature type="domain" description="SIS" evidence="2">
    <location>
        <begin position="30"/>
        <end position="175"/>
    </location>
</feature>
<dbReference type="AlphaFoldDB" id="A0A7X4YU28"/>
<dbReference type="GO" id="GO:1901135">
    <property type="term" value="P:carbohydrate derivative metabolic process"/>
    <property type="evidence" value="ECO:0007669"/>
    <property type="project" value="InterPro"/>
</dbReference>
<comment type="similarity">
    <text evidence="1">Belongs to the SIS family. PHI subfamily.</text>
</comment>
<protein>
    <submittedName>
        <fullName evidence="3">6-phospho-3-hexuloisomerase</fullName>
    </submittedName>
</protein>
<keyword evidence="3" id="KW-0413">Isomerase</keyword>
<sequence length="188" mass="19745">MGTIPTYTTMLLEELTAALNGISEEQAEAFMELLLGARRIYTAGAGRSGFMTRAFAMRLMHLGLPAYVVGEAVTPALGAGDLLVIGSGSGETGSLAAMAEKAKQLGASVALVTVEPSSRIGKLADAVVRIPGATKALADHEAKSISVQPMGSLFEQALLLFLDSLVLRLMEKLDLTAESMKLRHANLE</sequence>
<dbReference type="GO" id="GO:0016853">
    <property type="term" value="F:isomerase activity"/>
    <property type="evidence" value="ECO:0007669"/>
    <property type="project" value="UniProtKB-KW"/>
</dbReference>
<dbReference type="SUPFAM" id="SSF53697">
    <property type="entry name" value="SIS domain"/>
    <property type="match status" value="1"/>
</dbReference>
<gene>
    <name evidence="3" type="primary">hxlB</name>
    <name evidence="3" type="ORF">GT003_26570</name>
</gene>
<dbReference type="OrthoDB" id="9797832at2"/>
<organism evidence="3 4">
    <name type="scientific">Paenibacillus sacheonensis</name>
    <dbReference type="NCBI Taxonomy" id="742054"/>
    <lineage>
        <taxon>Bacteria</taxon>
        <taxon>Bacillati</taxon>
        <taxon>Bacillota</taxon>
        <taxon>Bacilli</taxon>
        <taxon>Bacillales</taxon>
        <taxon>Paenibacillaceae</taxon>
        <taxon>Paenibacillus</taxon>
    </lineage>
</organism>
<name>A0A7X4YU28_9BACL</name>
<dbReference type="InterPro" id="IPR001347">
    <property type="entry name" value="SIS_dom"/>
</dbReference>
<dbReference type="CDD" id="cd05005">
    <property type="entry name" value="SIS_PHI"/>
    <property type="match status" value="1"/>
</dbReference>
<keyword evidence="4" id="KW-1185">Reference proteome</keyword>